<proteinExistence type="predicted"/>
<reference evidence="1" key="1">
    <citation type="submission" date="2015-12" db="EMBL/GenBank/DDBJ databases">
        <title>Gene expression during late stages of embryo sac development: a critical building block for successful pollen-pistil interactions.</title>
        <authorList>
            <person name="Liu Y."/>
            <person name="Joly V."/>
            <person name="Sabar M."/>
            <person name="Matton D.P."/>
        </authorList>
    </citation>
    <scope>NUCLEOTIDE SEQUENCE</scope>
</reference>
<dbReference type="AlphaFoldDB" id="A0A0V0HHV0"/>
<evidence type="ECO:0000313" key="1">
    <source>
        <dbReference type="EMBL" id="JAP19094.1"/>
    </source>
</evidence>
<dbReference type="EMBL" id="GEDG01020473">
    <property type="protein sequence ID" value="JAP19094.1"/>
    <property type="molecule type" value="Transcribed_RNA"/>
</dbReference>
<organism evidence="1">
    <name type="scientific">Solanum chacoense</name>
    <name type="common">Chaco potato</name>
    <dbReference type="NCBI Taxonomy" id="4108"/>
    <lineage>
        <taxon>Eukaryota</taxon>
        <taxon>Viridiplantae</taxon>
        <taxon>Streptophyta</taxon>
        <taxon>Embryophyta</taxon>
        <taxon>Tracheophyta</taxon>
        <taxon>Spermatophyta</taxon>
        <taxon>Magnoliopsida</taxon>
        <taxon>eudicotyledons</taxon>
        <taxon>Gunneridae</taxon>
        <taxon>Pentapetalae</taxon>
        <taxon>asterids</taxon>
        <taxon>lamiids</taxon>
        <taxon>Solanales</taxon>
        <taxon>Solanaceae</taxon>
        <taxon>Solanoideae</taxon>
        <taxon>Solaneae</taxon>
        <taxon>Solanum</taxon>
    </lineage>
</organism>
<accession>A0A0V0HHV0</accession>
<name>A0A0V0HHV0_SOLCH</name>
<protein>
    <submittedName>
        <fullName evidence="1">Putative ovule protein</fullName>
    </submittedName>
</protein>
<sequence length="89" mass="10767">MKWVMPRKVTHTLKLWSSYASITGHKERWKIILACIWWSVWKERNLRCFQNKSNSIQNIKMNCLVLFLFWCKQEYMVDLESVKDVLGSL</sequence>